<dbReference type="PANTHER" id="PTHR47331">
    <property type="entry name" value="PHD-TYPE DOMAIN-CONTAINING PROTEIN"/>
    <property type="match status" value="1"/>
</dbReference>
<organism evidence="1 3">
    <name type="scientific">Bactrocera dorsalis</name>
    <name type="common">Oriental fruit fly</name>
    <name type="synonym">Dacus dorsalis</name>
    <dbReference type="NCBI Taxonomy" id="27457"/>
    <lineage>
        <taxon>Eukaryota</taxon>
        <taxon>Metazoa</taxon>
        <taxon>Ecdysozoa</taxon>
        <taxon>Arthropoda</taxon>
        <taxon>Hexapoda</taxon>
        <taxon>Insecta</taxon>
        <taxon>Pterygota</taxon>
        <taxon>Neoptera</taxon>
        <taxon>Endopterygota</taxon>
        <taxon>Diptera</taxon>
        <taxon>Brachycera</taxon>
        <taxon>Muscomorpha</taxon>
        <taxon>Tephritoidea</taxon>
        <taxon>Tephritidae</taxon>
        <taxon>Bactrocera</taxon>
        <taxon>Bactrocera</taxon>
    </lineage>
</organism>
<dbReference type="PANTHER" id="PTHR47331:SF4">
    <property type="entry name" value="PEPTIDASE S1 DOMAIN-CONTAINING PROTEIN"/>
    <property type="match status" value="1"/>
</dbReference>
<protein>
    <submittedName>
        <fullName evidence="2 3">Uncharacterized protein LOC125777355</fullName>
    </submittedName>
</protein>
<dbReference type="InterPro" id="IPR008042">
    <property type="entry name" value="Retrotrans_Pao"/>
</dbReference>
<proteinExistence type="predicted"/>
<dbReference type="Pfam" id="PF05380">
    <property type="entry name" value="Peptidase_A17"/>
    <property type="match status" value="1"/>
</dbReference>
<dbReference type="RefSeq" id="XP_049308068.1">
    <property type="nucleotide sequence ID" value="XM_049452111.1"/>
</dbReference>
<dbReference type="RefSeq" id="XP_049308069.1">
    <property type="nucleotide sequence ID" value="XM_049452112.1"/>
</dbReference>
<dbReference type="Proteomes" id="UP001652620">
    <property type="component" value="Chromosome 3"/>
</dbReference>
<dbReference type="SUPFAM" id="SSF56672">
    <property type="entry name" value="DNA/RNA polymerases"/>
    <property type="match status" value="1"/>
</dbReference>
<dbReference type="GeneID" id="125777355"/>
<reference evidence="2 3" key="1">
    <citation type="submission" date="2025-05" db="UniProtKB">
        <authorList>
            <consortium name="RefSeq"/>
        </authorList>
    </citation>
    <scope>IDENTIFICATION</scope>
    <source>
        <tissue evidence="2 3">Adult</tissue>
    </source>
</reference>
<gene>
    <name evidence="2 3" type="primary">LOC125777355</name>
</gene>
<keyword evidence="1" id="KW-1185">Reference proteome</keyword>
<evidence type="ECO:0000313" key="3">
    <source>
        <dbReference type="RefSeq" id="XP_049308069.1"/>
    </source>
</evidence>
<sequence>MKDKAVSKLGIRCNIYVVQALRNWVSWSGDSGSLIKWLHFISGLKKKKALRKYLLRFVVSIPLRENIGDIGASREIALRRFMFLEKRLDKNPELKKQYVDFMREYETSGHMELVSRAAKPGDLVYHIPHHCVTKKFRMVFDASCRTYKGISLNEVQMLGEKLQRDLAEIVLRFRRHKIGIIGDIQKMFRQVRTVQNQWDLQRIFWRLKVVTYGMTSSAFNAVRAVIQCARDAAKDFPDASKVIENDLYMDDCASGSRSESEAIKLAKDIDHVLKGGGFEMKKWKSNSKKLIEQMRLGEEEASFMFVDDEKASVLGLKWKVNQDQFKIVVKIPELEGVITKRKILGCVAQLYDPNGFISPVTIFGKILIQDLWRIGLDWDEPVPEEIGTRFKNHWQEIRLLENFALDRWIGTDTDEKTEIHGFSDASTTAYGAVIYIRKAQGDGQVKITLLVSKTRVAPMKTVTVPRLELAAAELLSRNGIY</sequence>
<accession>A0ABM3JFT6</accession>
<dbReference type="InterPro" id="IPR043502">
    <property type="entry name" value="DNA/RNA_pol_sf"/>
</dbReference>
<evidence type="ECO:0000313" key="1">
    <source>
        <dbReference type="Proteomes" id="UP001652620"/>
    </source>
</evidence>
<evidence type="ECO:0000313" key="2">
    <source>
        <dbReference type="RefSeq" id="XP_049308068.1"/>
    </source>
</evidence>
<name>A0ABM3JFT6_BACDO</name>